<gene>
    <name evidence="1" type="ORF">OSB52_03645</name>
</gene>
<feature type="non-terminal residue" evidence="1">
    <location>
        <position position="95"/>
    </location>
</feature>
<sequence>MPPLEIVRTATSWLTDTMKDALQLSDVRIDGIEVTQSIQYYKTELKPTVPDNSVELMAYKAAYVRVYLRSRFADQIENVWPTLSLYRWVNRPVFE</sequence>
<evidence type="ECO:0000313" key="2">
    <source>
        <dbReference type="Proteomes" id="UP001143347"/>
    </source>
</evidence>
<reference evidence="1" key="1">
    <citation type="submission" date="2022-10" db="EMBL/GenBank/DDBJ databases">
        <title>WGS of marine actinomycetes from Thailand.</title>
        <authorList>
            <person name="Thawai C."/>
        </authorList>
    </citation>
    <scope>NUCLEOTIDE SEQUENCE</scope>
    <source>
        <strain evidence="1">SW21</strain>
    </source>
</reference>
<comment type="caution">
    <text evidence="1">The sequence shown here is derived from an EMBL/GenBank/DDBJ whole genome shotgun (WGS) entry which is preliminary data.</text>
</comment>
<dbReference type="RefSeq" id="WP_266060203.1">
    <property type="nucleotide sequence ID" value="NZ_JAPKFM010000002.1"/>
</dbReference>
<dbReference type="Proteomes" id="UP001143347">
    <property type="component" value="Unassembled WGS sequence"/>
</dbReference>
<protein>
    <submittedName>
        <fullName evidence="1">Uncharacterized protein</fullName>
    </submittedName>
</protein>
<dbReference type="AlphaFoldDB" id="A0A9X3I3Q2"/>
<keyword evidence="2" id="KW-1185">Reference proteome</keyword>
<accession>A0A9X3I3Q2</accession>
<evidence type="ECO:0000313" key="1">
    <source>
        <dbReference type="EMBL" id="MCX2963180.1"/>
    </source>
</evidence>
<proteinExistence type="predicted"/>
<dbReference type="EMBL" id="JAPKFM010000002">
    <property type="protein sequence ID" value="MCX2963180.1"/>
    <property type="molecule type" value="Genomic_DNA"/>
</dbReference>
<name>A0A9X3I3Q2_9ACTN</name>
<organism evidence="1 2">
    <name type="scientific">Gordonia aquimaris</name>
    <dbReference type="NCBI Taxonomy" id="2984863"/>
    <lineage>
        <taxon>Bacteria</taxon>
        <taxon>Bacillati</taxon>
        <taxon>Actinomycetota</taxon>
        <taxon>Actinomycetes</taxon>
        <taxon>Mycobacteriales</taxon>
        <taxon>Gordoniaceae</taxon>
        <taxon>Gordonia</taxon>
    </lineage>
</organism>